<sequence>MDLIFKIIIIMFINIIIIRIITNIINRYGINFVDFFQDLLKKIRG</sequence>
<name>A0A1I6DWE2_9FIRM</name>
<protein>
    <submittedName>
        <fullName evidence="2">Uncharacterized protein</fullName>
    </submittedName>
</protein>
<evidence type="ECO:0000313" key="2">
    <source>
        <dbReference type="EMBL" id="SFR09756.1"/>
    </source>
</evidence>
<dbReference type="AlphaFoldDB" id="A0A1I6DWE2"/>
<proteinExistence type="predicted"/>
<dbReference type="STRING" id="39060.SAMN05660706_11951"/>
<dbReference type="EMBL" id="FOYM01000019">
    <property type="protein sequence ID" value="SFR09756.1"/>
    <property type="molecule type" value="Genomic_DNA"/>
</dbReference>
<organism evidence="2 3">
    <name type="scientific">Desulfoscipio geothermicus DSM 3669</name>
    <dbReference type="NCBI Taxonomy" id="1121426"/>
    <lineage>
        <taxon>Bacteria</taxon>
        <taxon>Bacillati</taxon>
        <taxon>Bacillota</taxon>
        <taxon>Clostridia</taxon>
        <taxon>Eubacteriales</taxon>
        <taxon>Desulfallaceae</taxon>
        <taxon>Desulfoscipio</taxon>
    </lineage>
</organism>
<accession>A0A1I6DWE2</accession>
<dbReference type="Proteomes" id="UP000199584">
    <property type="component" value="Unassembled WGS sequence"/>
</dbReference>
<evidence type="ECO:0000313" key="3">
    <source>
        <dbReference type="Proteomes" id="UP000199584"/>
    </source>
</evidence>
<feature type="transmembrane region" description="Helical" evidence="1">
    <location>
        <begin position="7"/>
        <end position="25"/>
    </location>
</feature>
<evidence type="ECO:0000256" key="1">
    <source>
        <dbReference type="SAM" id="Phobius"/>
    </source>
</evidence>
<keyword evidence="3" id="KW-1185">Reference proteome</keyword>
<keyword evidence="1" id="KW-1133">Transmembrane helix</keyword>
<keyword evidence="1" id="KW-0472">Membrane</keyword>
<keyword evidence="1" id="KW-0812">Transmembrane</keyword>
<gene>
    <name evidence="2" type="ORF">SAMN05660706_11951</name>
</gene>
<reference evidence="3" key="1">
    <citation type="submission" date="2016-10" db="EMBL/GenBank/DDBJ databases">
        <authorList>
            <person name="Varghese N."/>
            <person name="Submissions S."/>
        </authorList>
    </citation>
    <scope>NUCLEOTIDE SEQUENCE [LARGE SCALE GENOMIC DNA]</scope>
    <source>
        <strain evidence="3">DSM 3669</strain>
    </source>
</reference>